<name>A0AAN7D6B1_9FUNG</name>
<dbReference type="GeneID" id="89948838"/>
<feature type="transmembrane region" description="Helical" evidence="2">
    <location>
        <begin position="146"/>
        <end position="164"/>
    </location>
</feature>
<evidence type="ECO:0000313" key="3">
    <source>
        <dbReference type="EMBL" id="KAK4510719.1"/>
    </source>
</evidence>
<evidence type="ECO:0000256" key="1">
    <source>
        <dbReference type="SAM" id="MobiDB-lite"/>
    </source>
</evidence>
<dbReference type="Proteomes" id="UP001304243">
    <property type="component" value="Unassembled WGS sequence"/>
</dbReference>
<accession>A0AAN7D6B1</accession>
<dbReference type="RefSeq" id="XP_064677385.1">
    <property type="nucleotide sequence ID" value="XM_064824449.1"/>
</dbReference>
<sequence length="327" mass="38068">MKSNQDYTSVYLESIDTEHDSRSSLEPIIPPTSAKIKPANYSSATSSYSTEVNAQQIEYSNSQKEDGREEEEEEEEVKPTRMERFKVFLSYARPMFIMLFFDVGLPLAVYYILKIWLSVLIALILSGIPPLLRVLYVFWKRRHIDILGCIFVFSFILSAVLSIISGDVRLTLLRDSTVTAVISFMFFVTLIPLKTRWFTIRPMIFLFSQQMMAEQPPIEWVDKHGEHHSVERMEFLWQIVPFYRRYCYILNVLWGFVLMGEFLAKVIMIESSLDIDHIILYGNIILISVMVSMTTGTLITSRFVRKRCVADCKIWLKENNYASILPQ</sequence>
<protein>
    <submittedName>
        <fullName evidence="3">Uncharacterized protein</fullName>
    </submittedName>
</protein>
<feature type="transmembrane region" description="Helical" evidence="2">
    <location>
        <begin position="119"/>
        <end position="139"/>
    </location>
</feature>
<keyword evidence="4" id="KW-1185">Reference proteome</keyword>
<gene>
    <name evidence="3" type="ORF">ATC70_005152</name>
</gene>
<feature type="region of interest" description="Disordered" evidence="1">
    <location>
        <begin position="1"/>
        <end position="40"/>
    </location>
</feature>
<feature type="transmembrane region" description="Helical" evidence="2">
    <location>
        <begin position="91"/>
        <end position="113"/>
    </location>
</feature>
<proteinExistence type="predicted"/>
<reference evidence="3 4" key="1">
    <citation type="submission" date="2022-11" db="EMBL/GenBank/DDBJ databases">
        <title>Mucor velutinosus strain NIH1002 WGS.</title>
        <authorList>
            <person name="Subramanian P."/>
            <person name="Mullikin J.C."/>
            <person name="Segre J.A."/>
            <person name="Zelazny A.M."/>
        </authorList>
    </citation>
    <scope>NUCLEOTIDE SEQUENCE [LARGE SCALE GENOMIC DNA]</scope>
    <source>
        <strain evidence="3 4">NIH1002</strain>
    </source>
</reference>
<feature type="transmembrane region" description="Helical" evidence="2">
    <location>
        <begin position="279"/>
        <end position="299"/>
    </location>
</feature>
<feature type="transmembrane region" description="Helical" evidence="2">
    <location>
        <begin position="246"/>
        <end position="267"/>
    </location>
</feature>
<keyword evidence="2" id="KW-1133">Transmembrane helix</keyword>
<feature type="transmembrane region" description="Helical" evidence="2">
    <location>
        <begin position="176"/>
        <end position="193"/>
    </location>
</feature>
<dbReference type="EMBL" id="JASEJX010000033">
    <property type="protein sequence ID" value="KAK4510719.1"/>
    <property type="molecule type" value="Genomic_DNA"/>
</dbReference>
<keyword evidence="2" id="KW-0472">Membrane</keyword>
<evidence type="ECO:0000313" key="4">
    <source>
        <dbReference type="Proteomes" id="UP001304243"/>
    </source>
</evidence>
<dbReference type="NCBIfam" id="NF041646">
    <property type="entry name" value="VC0807_fam"/>
    <property type="match status" value="1"/>
</dbReference>
<keyword evidence="2" id="KW-0812">Transmembrane</keyword>
<comment type="caution">
    <text evidence="3">The sequence shown here is derived from an EMBL/GenBank/DDBJ whole genome shotgun (WGS) entry which is preliminary data.</text>
</comment>
<evidence type="ECO:0000256" key="2">
    <source>
        <dbReference type="SAM" id="Phobius"/>
    </source>
</evidence>
<dbReference type="AlphaFoldDB" id="A0AAN7D6B1"/>
<organism evidence="3 4">
    <name type="scientific">Mucor velutinosus</name>
    <dbReference type="NCBI Taxonomy" id="708070"/>
    <lineage>
        <taxon>Eukaryota</taxon>
        <taxon>Fungi</taxon>
        <taxon>Fungi incertae sedis</taxon>
        <taxon>Mucoromycota</taxon>
        <taxon>Mucoromycotina</taxon>
        <taxon>Mucoromycetes</taxon>
        <taxon>Mucorales</taxon>
        <taxon>Mucorineae</taxon>
        <taxon>Mucoraceae</taxon>
        <taxon>Mucor</taxon>
    </lineage>
</organism>